<dbReference type="Proteomes" id="UP000001822">
    <property type="component" value="Chromosome"/>
</dbReference>
<dbReference type="InterPro" id="IPR018490">
    <property type="entry name" value="cNMP-bd_dom_sf"/>
</dbReference>
<dbReference type="InterPro" id="IPR014710">
    <property type="entry name" value="RmlC-like_jellyroll"/>
</dbReference>
<evidence type="ECO:0000259" key="1">
    <source>
        <dbReference type="Pfam" id="PF00027"/>
    </source>
</evidence>
<dbReference type="AlphaFoldDB" id="A0A6N4ST16"/>
<reference evidence="2 3" key="1">
    <citation type="journal article" date="2007" name="Appl. Environ. Microbiol.">
        <title>Genome sequence of the cellulolytic gliding bacterium Cytophaga hutchinsonii.</title>
        <authorList>
            <person name="Xie G."/>
            <person name="Bruce D.C."/>
            <person name="Challacombe J.F."/>
            <person name="Chertkov O."/>
            <person name="Detter J.C."/>
            <person name="Gilna P."/>
            <person name="Han C.S."/>
            <person name="Lucas S."/>
            <person name="Misra M."/>
            <person name="Myers G.L."/>
            <person name="Richardson P."/>
            <person name="Tapia R."/>
            <person name="Thayer N."/>
            <person name="Thompson L.S."/>
            <person name="Brettin T.S."/>
            <person name="Henrissat B."/>
            <person name="Wilson D.B."/>
            <person name="McBride M.J."/>
        </authorList>
    </citation>
    <scope>NUCLEOTIDE SEQUENCE [LARGE SCALE GENOMIC DNA]</scope>
    <source>
        <strain evidence="3">ATCC 33406 / DSM 1761 / CIP 103989 / NBRC 15051 / NCIMB 9469 / D465</strain>
    </source>
</reference>
<dbReference type="Gene3D" id="2.60.120.10">
    <property type="entry name" value="Jelly Rolls"/>
    <property type="match status" value="1"/>
</dbReference>
<dbReference type="KEGG" id="chu:CHU_2257"/>
<dbReference type="InterPro" id="IPR000595">
    <property type="entry name" value="cNMP-bd_dom"/>
</dbReference>
<organism evidence="2 3">
    <name type="scientific">Cytophaga hutchinsonii (strain ATCC 33406 / DSM 1761 / CIP 103989 / NBRC 15051 / NCIMB 9469 / D465)</name>
    <dbReference type="NCBI Taxonomy" id="269798"/>
    <lineage>
        <taxon>Bacteria</taxon>
        <taxon>Pseudomonadati</taxon>
        <taxon>Bacteroidota</taxon>
        <taxon>Cytophagia</taxon>
        <taxon>Cytophagales</taxon>
        <taxon>Cytophagaceae</taxon>
        <taxon>Cytophaga</taxon>
    </lineage>
</organism>
<gene>
    <name evidence="2" type="ordered locus">CHU_2257</name>
</gene>
<proteinExistence type="predicted"/>
<accession>A0A6N4ST16</accession>
<protein>
    <submittedName>
        <fullName evidence="2">Cyclic nucleotide binding regulatory protein</fullName>
    </submittedName>
</protein>
<evidence type="ECO:0000313" key="3">
    <source>
        <dbReference type="Proteomes" id="UP000001822"/>
    </source>
</evidence>
<keyword evidence="3" id="KW-1185">Reference proteome</keyword>
<dbReference type="EMBL" id="CP000383">
    <property type="protein sequence ID" value="ABG59520.1"/>
    <property type="molecule type" value="Genomic_DNA"/>
</dbReference>
<dbReference type="Pfam" id="PF00027">
    <property type="entry name" value="cNMP_binding"/>
    <property type="match status" value="1"/>
</dbReference>
<dbReference type="SUPFAM" id="SSF51206">
    <property type="entry name" value="cAMP-binding domain-like"/>
    <property type="match status" value="1"/>
</dbReference>
<dbReference type="OrthoDB" id="663011at2"/>
<evidence type="ECO:0000313" key="2">
    <source>
        <dbReference type="EMBL" id="ABG59520.1"/>
    </source>
</evidence>
<feature type="domain" description="Cyclic nucleotide-binding" evidence="1">
    <location>
        <begin position="31"/>
        <end position="114"/>
    </location>
</feature>
<dbReference type="RefSeq" id="WP_011585637.1">
    <property type="nucleotide sequence ID" value="NC_008255.1"/>
</dbReference>
<name>A0A6N4ST16_CYTH3</name>
<sequence>MKQELALFIKKIIDLPAAEEKKLLAITRVYKVPKGDFYIQIGQIPKKFAFVAKGLFRYVYIDSKGNEFTKNFVPENNFALAYSSMIRHEVSKMAIEALEDSIICEIDYTDWLTLKKGNACWNIFLITILENAFTIKENRERDLLLLDAEQRYETFRQEFPALETRVKQHLIASYLGISPVSLSRIRKKRT</sequence>